<dbReference type="AlphaFoldDB" id="A0A1A9ZZK9"/>
<dbReference type="SMART" id="SM00702">
    <property type="entry name" value="P4Hc"/>
    <property type="match status" value="1"/>
</dbReference>
<reference evidence="16" key="2">
    <citation type="submission" date="2020-05" db="UniProtKB">
        <authorList>
            <consortium name="EnsemblMetazoa"/>
        </authorList>
    </citation>
    <scope>IDENTIFICATION</scope>
    <source>
        <strain evidence="16">IAEA</strain>
    </source>
</reference>
<keyword evidence="13" id="KW-0175">Coiled coil</keyword>
<keyword evidence="11" id="KW-0408">Iron</keyword>
<dbReference type="GO" id="GO:0004656">
    <property type="term" value="F:procollagen-proline 4-dioxygenase activity"/>
    <property type="evidence" value="ECO:0007669"/>
    <property type="project" value="UniProtKB-EC"/>
</dbReference>
<keyword evidence="6" id="KW-0479">Metal-binding</keyword>
<dbReference type="GO" id="GO:0031418">
    <property type="term" value="F:L-ascorbic acid binding"/>
    <property type="evidence" value="ECO:0007669"/>
    <property type="project" value="UniProtKB-KW"/>
</dbReference>
<dbReference type="InterPro" id="IPR045054">
    <property type="entry name" value="P4HA-like"/>
</dbReference>
<evidence type="ECO:0000313" key="16">
    <source>
        <dbReference type="EnsemblMetazoa" id="GPAI029849-PA"/>
    </source>
</evidence>
<dbReference type="InterPro" id="IPR006620">
    <property type="entry name" value="Pro_4_hyd_alph"/>
</dbReference>
<keyword evidence="14" id="KW-0732">Signal</keyword>
<evidence type="ECO:0000256" key="2">
    <source>
        <dbReference type="ARBA" id="ARBA00002035"/>
    </source>
</evidence>
<dbReference type="PANTHER" id="PTHR10869:SF244">
    <property type="entry name" value="PROLYL 4-HYDROXYLASE SUBUNIT ALPHA-2"/>
    <property type="match status" value="1"/>
</dbReference>
<feature type="signal peptide" evidence="14">
    <location>
        <begin position="1"/>
        <end position="18"/>
    </location>
</feature>
<dbReference type="Gene3D" id="6.10.140.1460">
    <property type="match status" value="1"/>
</dbReference>
<dbReference type="GO" id="GO:0005506">
    <property type="term" value="F:iron ion binding"/>
    <property type="evidence" value="ECO:0007669"/>
    <property type="project" value="InterPro"/>
</dbReference>
<keyword evidence="17" id="KW-1185">Reference proteome</keyword>
<keyword evidence="10" id="KW-0560">Oxidoreductase</keyword>
<keyword evidence="7" id="KW-0256">Endoplasmic reticulum</keyword>
<evidence type="ECO:0000256" key="13">
    <source>
        <dbReference type="SAM" id="Coils"/>
    </source>
</evidence>
<evidence type="ECO:0000256" key="12">
    <source>
        <dbReference type="ARBA" id="ARBA00023180"/>
    </source>
</evidence>
<evidence type="ECO:0000256" key="9">
    <source>
        <dbReference type="ARBA" id="ARBA00022964"/>
    </source>
</evidence>
<dbReference type="Gene3D" id="2.60.120.620">
    <property type="entry name" value="q2cbj1_9rhob like domain"/>
    <property type="match status" value="1"/>
</dbReference>
<evidence type="ECO:0000256" key="3">
    <source>
        <dbReference type="ARBA" id="ARBA00004319"/>
    </source>
</evidence>
<evidence type="ECO:0000256" key="1">
    <source>
        <dbReference type="ARBA" id="ARBA00001961"/>
    </source>
</evidence>
<comment type="similarity">
    <text evidence="4">Belongs to the P4HA family.</text>
</comment>
<dbReference type="GO" id="GO:0005788">
    <property type="term" value="C:endoplasmic reticulum lumen"/>
    <property type="evidence" value="ECO:0007669"/>
    <property type="project" value="UniProtKB-SubCell"/>
</dbReference>
<dbReference type="PANTHER" id="PTHR10869">
    <property type="entry name" value="PROLYL 4-HYDROXYLASE ALPHA SUBUNIT"/>
    <property type="match status" value="1"/>
</dbReference>
<evidence type="ECO:0000313" key="17">
    <source>
        <dbReference type="Proteomes" id="UP000092445"/>
    </source>
</evidence>
<protein>
    <recommendedName>
        <fullName evidence="5">procollagen-proline 4-dioxygenase</fullName>
        <ecNumber evidence="5">1.14.11.2</ecNumber>
    </recommendedName>
</protein>
<feature type="coiled-coil region" evidence="13">
    <location>
        <begin position="40"/>
        <end position="67"/>
    </location>
</feature>
<dbReference type="Pfam" id="PF08336">
    <property type="entry name" value="P4Ha_N"/>
    <property type="match status" value="1"/>
</dbReference>
<reference evidence="17" key="1">
    <citation type="submission" date="2014-03" db="EMBL/GenBank/DDBJ databases">
        <authorList>
            <person name="Aksoy S."/>
            <person name="Warren W."/>
            <person name="Wilson R.K."/>
        </authorList>
    </citation>
    <scope>NUCLEOTIDE SEQUENCE [LARGE SCALE GENOMIC DNA]</scope>
    <source>
        <strain evidence="17">IAEA</strain>
    </source>
</reference>
<proteinExistence type="inferred from homology"/>
<evidence type="ECO:0000256" key="10">
    <source>
        <dbReference type="ARBA" id="ARBA00023002"/>
    </source>
</evidence>
<organism evidence="16 17">
    <name type="scientific">Glossina pallidipes</name>
    <name type="common">Tsetse fly</name>
    <dbReference type="NCBI Taxonomy" id="7398"/>
    <lineage>
        <taxon>Eukaryota</taxon>
        <taxon>Metazoa</taxon>
        <taxon>Ecdysozoa</taxon>
        <taxon>Arthropoda</taxon>
        <taxon>Hexapoda</taxon>
        <taxon>Insecta</taxon>
        <taxon>Pterygota</taxon>
        <taxon>Neoptera</taxon>
        <taxon>Endopterygota</taxon>
        <taxon>Diptera</taxon>
        <taxon>Brachycera</taxon>
        <taxon>Muscomorpha</taxon>
        <taxon>Hippoboscoidea</taxon>
        <taxon>Glossinidae</taxon>
        <taxon>Glossina</taxon>
    </lineage>
</organism>
<evidence type="ECO:0000256" key="11">
    <source>
        <dbReference type="ARBA" id="ARBA00023004"/>
    </source>
</evidence>
<dbReference type="InterPro" id="IPR011990">
    <property type="entry name" value="TPR-like_helical_dom_sf"/>
</dbReference>
<feature type="domain" description="Fe2OG dioxygenase" evidence="15">
    <location>
        <begin position="399"/>
        <end position="482"/>
    </location>
</feature>
<evidence type="ECO:0000259" key="15">
    <source>
        <dbReference type="PROSITE" id="PS51471"/>
    </source>
</evidence>
<keyword evidence="8" id="KW-0847">Vitamin C</keyword>
<evidence type="ECO:0000256" key="5">
    <source>
        <dbReference type="ARBA" id="ARBA00012269"/>
    </source>
</evidence>
<comment type="cofactor">
    <cofactor evidence="1">
        <name>L-ascorbate</name>
        <dbReference type="ChEBI" id="CHEBI:38290"/>
    </cofactor>
</comment>
<keyword evidence="12" id="KW-0325">Glycoprotein</keyword>
<evidence type="ECO:0000256" key="6">
    <source>
        <dbReference type="ARBA" id="ARBA00022723"/>
    </source>
</evidence>
<comment type="function">
    <text evidence="2">Catalyzes the post-translational formation of 4-hydroxyproline in -Xaa-Pro-Gly- sequences in collagens and other proteins.</text>
</comment>
<comment type="subcellular location">
    <subcellularLocation>
        <location evidence="3">Endoplasmic reticulum lumen</location>
    </subcellularLocation>
</comment>
<dbReference type="Proteomes" id="UP000092445">
    <property type="component" value="Unassembled WGS sequence"/>
</dbReference>
<keyword evidence="9" id="KW-0223">Dioxygenase</keyword>
<dbReference type="InterPro" id="IPR005123">
    <property type="entry name" value="Oxoglu/Fe-dep_dioxygenase_dom"/>
</dbReference>
<feature type="chain" id="PRO_5008403355" description="procollagen-proline 4-dioxygenase" evidence="14">
    <location>
        <begin position="19"/>
        <end position="482"/>
    </location>
</feature>
<dbReference type="EC" id="1.14.11.2" evidence="5"/>
<dbReference type="STRING" id="7398.A0A1A9ZZK9"/>
<dbReference type="Gene3D" id="1.25.40.10">
    <property type="entry name" value="Tetratricopeptide repeat domain"/>
    <property type="match status" value="1"/>
</dbReference>
<evidence type="ECO:0000256" key="4">
    <source>
        <dbReference type="ARBA" id="ARBA00006511"/>
    </source>
</evidence>
<dbReference type="EnsemblMetazoa" id="GPAI029849-RA">
    <property type="protein sequence ID" value="GPAI029849-PA"/>
    <property type="gene ID" value="GPAI029849"/>
</dbReference>
<dbReference type="VEuPathDB" id="VectorBase:GPAI029849"/>
<accession>A0A1A9ZZK9</accession>
<sequence length="482" mass="55382">MYRLTRFLFLAFITITYAEPSEGNEEKSFAISLASMVPLLDVEKQLIEILENYVKKLEDKVVFLKALGDEMVEENLESLKDPEGYVSNPLNSFRLIRRLQRDWINIEAYIITHKEENEYVEAMAAHHKQMPTSIDLQDAVEGIDRLQTVYDLEIDAMANGILNGKQYKYRLSSLDRYTMGVHLFDQKRYQDALFWLYSSILSYQNNSFNTVLDFHKTKIFELYAESLLELNRPKDALTAISRAAELNIFDTRLLKRKNDIEMLAKTHKLVPQEQRGGEPTDFQLGCRGNFSTIPSKLYCIYNTTTTAFLRLAPFKMEFLSLDPYIALYHDVLTDREIVTLKDLVKTNLKRATVFDKYQQKNTINHERTAKISWLPDDSSNTTLGIIQKLADMTGLNTSGWEPMQIMNYGLGGHFKEHFDFFNFSEMSDVEQGGSTIFPNIRTVVSPRKGTALVWYNLDNALNADSRTLHAACPVLAGSKWGA</sequence>
<evidence type="ECO:0000256" key="7">
    <source>
        <dbReference type="ARBA" id="ARBA00022824"/>
    </source>
</evidence>
<evidence type="ECO:0000256" key="14">
    <source>
        <dbReference type="SAM" id="SignalP"/>
    </source>
</evidence>
<dbReference type="InterPro" id="IPR013547">
    <property type="entry name" value="P4H_N"/>
</dbReference>
<evidence type="ECO:0000256" key="8">
    <source>
        <dbReference type="ARBA" id="ARBA00022896"/>
    </source>
</evidence>
<dbReference type="SUPFAM" id="SSF48452">
    <property type="entry name" value="TPR-like"/>
    <property type="match status" value="1"/>
</dbReference>
<dbReference type="PROSITE" id="PS51471">
    <property type="entry name" value="FE2OG_OXY"/>
    <property type="match status" value="1"/>
</dbReference>
<name>A0A1A9ZZK9_GLOPL</name>